<proteinExistence type="inferred from homology"/>
<evidence type="ECO:0000256" key="10">
    <source>
        <dbReference type="SAM" id="Coils"/>
    </source>
</evidence>
<comment type="subcellular location">
    <subcellularLocation>
        <location evidence="1">Nucleus</location>
    </subcellularLocation>
</comment>
<evidence type="ECO:0000256" key="2">
    <source>
        <dbReference type="ARBA" id="ARBA00011233"/>
    </source>
</evidence>
<dbReference type="PROSITE" id="PS00434">
    <property type="entry name" value="HSF_DOMAIN"/>
    <property type="match status" value="1"/>
</dbReference>
<dbReference type="SMART" id="SM00415">
    <property type="entry name" value="HSF"/>
    <property type="match status" value="1"/>
</dbReference>
<feature type="domain" description="HSF-type DNA-binding" evidence="12">
    <location>
        <begin position="76"/>
        <end position="100"/>
    </location>
</feature>
<dbReference type="PANTHER" id="PTHR10015:SF322">
    <property type="entry name" value="HEAT STRESS TRANSCRIPTION FACTOR A-7A"/>
    <property type="match status" value="1"/>
</dbReference>
<dbReference type="EMBL" id="NMUH01002352">
    <property type="protein sequence ID" value="MQL99436.1"/>
    <property type="molecule type" value="Genomic_DNA"/>
</dbReference>
<dbReference type="AlphaFoldDB" id="A0A843VWJ7"/>
<dbReference type="SUPFAM" id="SSF46785">
    <property type="entry name" value="Winged helix' DNA-binding domain"/>
    <property type="match status" value="1"/>
</dbReference>
<evidence type="ECO:0000256" key="11">
    <source>
        <dbReference type="SAM" id="MobiDB-lite"/>
    </source>
</evidence>
<dbReference type="PRINTS" id="PR00056">
    <property type="entry name" value="HSFDOMAIN"/>
</dbReference>
<evidence type="ECO:0000256" key="1">
    <source>
        <dbReference type="ARBA" id="ARBA00004123"/>
    </source>
</evidence>
<dbReference type="OrthoDB" id="60033at2759"/>
<comment type="similarity">
    <text evidence="9">Belongs to the HSF family.</text>
</comment>
<dbReference type="GO" id="GO:0000978">
    <property type="term" value="F:RNA polymerase II cis-regulatory region sequence-specific DNA binding"/>
    <property type="evidence" value="ECO:0007669"/>
    <property type="project" value="TreeGrafter"/>
</dbReference>
<dbReference type="InterPro" id="IPR036390">
    <property type="entry name" value="WH_DNA-bd_sf"/>
</dbReference>
<evidence type="ECO:0000256" key="8">
    <source>
        <dbReference type="ARBA" id="ARBA00023242"/>
    </source>
</evidence>
<keyword evidence="10" id="KW-0175">Coiled coil</keyword>
<evidence type="ECO:0000313" key="14">
    <source>
        <dbReference type="Proteomes" id="UP000652761"/>
    </source>
</evidence>
<keyword evidence="14" id="KW-1185">Reference proteome</keyword>
<feature type="compositionally biased region" description="Basic and acidic residues" evidence="11">
    <location>
        <begin position="1"/>
        <end position="11"/>
    </location>
</feature>
<feature type="coiled-coil region" evidence="10">
    <location>
        <begin position="155"/>
        <end position="189"/>
    </location>
</feature>
<dbReference type="FunFam" id="1.10.10.10:FF:000057">
    <property type="entry name" value="Heat shock transcription factor 1"/>
    <property type="match status" value="1"/>
</dbReference>
<keyword evidence="5" id="KW-0346">Stress response</keyword>
<dbReference type="PANTHER" id="PTHR10015">
    <property type="entry name" value="HEAT SHOCK TRANSCRIPTION FACTOR"/>
    <property type="match status" value="1"/>
</dbReference>
<feature type="region of interest" description="Disordered" evidence="11">
    <location>
        <begin position="1"/>
        <end position="32"/>
    </location>
</feature>
<dbReference type="Proteomes" id="UP000652761">
    <property type="component" value="Unassembled WGS sequence"/>
</dbReference>
<gene>
    <name evidence="13" type="ORF">Taro_032163</name>
</gene>
<dbReference type="SMR" id="A0A843VWJ7"/>
<organism evidence="13 14">
    <name type="scientific">Colocasia esculenta</name>
    <name type="common">Wild taro</name>
    <name type="synonym">Arum esculentum</name>
    <dbReference type="NCBI Taxonomy" id="4460"/>
    <lineage>
        <taxon>Eukaryota</taxon>
        <taxon>Viridiplantae</taxon>
        <taxon>Streptophyta</taxon>
        <taxon>Embryophyta</taxon>
        <taxon>Tracheophyta</taxon>
        <taxon>Spermatophyta</taxon>
        <taxon>Magnoliopsida</taxon>
        <taxon>Liliopsida</taxon>
        <taxon>Araceae</taxon>
        <taxon>Aroideae</taxon>
        <taxon>Colocasieae</taxon>
        <taxon>Colocasia</taxon>
    </lineage>
</organism>
<feature type="region of interest" description="Disordered" evidence="11">
    <location>
        <begin position="229"/>
        <end position="255"/>
    </location>
</feature>
<evidence type="ECO:0000256" key="9">
    <source>
        <dbReference type="RuleBase" id="RU004020"/>
    </source>
</evidence>
<evidence type="ECO:0000256" key="7">
    <source>
        <dbReference type="ARBA" id="ARBA00023163"/>
    </source>
</evidence>
<keyword evidence="4" id="KW-0805">Transcription regulation</keyword>
<evidence type="ECO:0000256" key="5">
    <source>
        <dbReference type="ARBA" id="ARBA00023016"/>
    </source>
</evidence>
<dbReference type="GO" id="GO:0005634">
    <property type="term" value="C:nucleus"/>
    <property type="evidence" value="ECO:0007669"/>
    <property type="project" value="UniProtKB-SubCell"/>
</dbReference>
<keyword evidence="6" id="KW-0238">DNA-binding</keyword>
<feature type="compositionally biased region" description="Basic and acidic residues" evidence="11">
    <location>
        <begin position="328"/>
        <end position="337"/>
    </location>
</feature>
<evidence type="ECO:0000256" key="3">
    <source>
        <dbReference type="ARBA" id="ARBA00022553"/>
    </source>
</evidence>
<dbReference type="InterPro" id="IPR000232">
    <property type="entry name" value="HSF_DNA-bd"/>
</dbReference>
<keyword evidence="7" id="KW-0804">Transcription</keyword>
<evidence type="ECO:0000256" key="6">
    <source>
        <dbReference type="ARBA" id="ARBA00023125"/>
    </source>
</evidence>
<accession>A0A843VWJ7</accession>
<name>A0A843VWJ7_COLES</name>
<dbReference type="Gene3D" id="1.10.10.10">
    <property type="entry name" value="Winged helix-like DNA-binding domain superfamily/Winged helix DNA-binding domain"/>
    <property type="match status" value="1"/>
</dbReference>
<evidence type="ECO:0000313" key="13">
    <source>
        <dbReference type="EMBL" id="MQL99436.1"/>
    </source>
</evidence>
<feature type="compositionally biased region" description="Acidic residues" evidence="11">
    <location>
        <begin position="277"/>
        <end position="289"/>
    </location>
</feature>
<dbReference type="GO" id="GO:0006357">
    <property type="term" value="P:regulation of transcription by RNA polymerase II"/>
    <property type="evidence" value="ECO:0007669"/>
    <property type="project" value="TreeGrafter"/>
</dbReference>
<dbReference type="GO" id="GO:0003700">
    <property type="term" value="F:DNA-binding transcription factor activity"/>
    <property type="evidence" value="ECO:0007669"/>
    <property type="project" value="InterPro"/>
</dbReference>
<comment type="subunit">
    <text evidence="2">Homotrimer.</text>
</comment>
<reference evidence="13" key="1">
    <citation type="submission" date="2017-07" db="EMBL/GenBank/DDBJ databases">
        <title>Taro Niue Genome Assembly and Annotation.</title>
        <authorList>
            <person name="Atibalentja N."/>
            <person name="Keating K."/>
            <person name="Fields C.J."/>
        </authorList>
    </citation>
    <scope>NUCLEOTIDE SEQUENCE</scope>
    <source>
        <strain evidence="13">Niue_2</strain>
        <tissue evidence="13">Leaf</tissue>
    </source>
</reference>
<keyword evidence="3" id="KW-0597">Phosphoprotein</keyword>
<dbReference type="InterPro" id="IPR036388">
    <property type="entry name" value="WH-like_DNA-bd_sf"/>
</dbReference>
<feature type="compositionally biased region" description="Basic and acidic residues" evidence="11">
    <location>
        <begin position="303"/>
        <end position="313"/>
    </location>
</feature>
<keyword evidence="8" id="KW-0539">Nucleus</keyword>
<feature type="region of interest" description="Disordered" evidence="11">
    <location>
        <begin position="274"/>
        <end position="337"/>
    </location>
</feature>
<protein>
    <recommendedName>
        <fullName evidence="12">HSF-type DNA-binding domain-containing protein</fullName>
    </recommendedName>
</protein>
<evidence type="ECO:0000259" key="12">
    <source>
        <dbReference type="PROSITE" id="PS00434"/>
    </source>
</evidence>
<dbReference type="Pfam" id="PF00447">
    <property type="entry name" value="HSF_DNA-bind"/>
    <property type="match status" value="1"/>
</dbReference>
<sequence length="337" mass="38479">MNLRRPIKEEFPGAGSSGAGDPPRPIEGLHDPGPPPFLIKTYDMVDDPATDRVVSWSATNNSFVVWDPHVFAMTLLPRFFKHGNFSSFVRQLNTYGFRKVDPDRWEFANEGFLRGRKHLLKSIKRKKPPSHLSPHQHHSMGRCVEVGRFGQDGEIDRLKRDKNILMSELVKLRQEQQNTRAYIQTMEERIVGTEQKQQQMMAFLARAMRSPAFIQQLMQQKERRRELEEAIGKKRRRPIEGGCGDGSGVASPDSAYTEASPVKVEAAEYEVHHGTDDYSELEGLAFEEMDGSRNSGEEEEEQEVQKEESKELNDEFWEELLSDGIVEESGRTGRGCE</sequence>
<comment type="caution">
    <text evidence="13">The sequence shown here is derived from an EMBL/GenBank/DDBJ whole genome shotgun (WGS) entry which is preliminary data.</text>
</comment>
<evidence type="ECO:0000256" key="4">
    <source>
        <dbReference type="ARBA" id="ARBA00023015"/>
    </source>
</evidence>
<dbReference type="GO" id="GO:0034605">
    <property type="term" value="P:cellular response to heat"/>
    <property type="evidence" value="ECO:0007669"/>
    <property type="project" value="TreeGrafter"/>
</dbReference>